<evidence type="ECO:0000256" key="2">
    <source>
        <dbReference type="ARBA" id="ARBA00022777"/>
    </source>
</evidence>
<protein>
    <submittedName>
        <fullName evidence="6">Two-component system sensor histidine kinase DesK</fullName>
        <ecNumber evidence="6">2.7.13.3</ecNumber>
    </submittedName>
</protein>
<dbReference type="PANTHER" id="PTHR24421:SF63">
    <property type="entry name" value="SENSOR HISTIDINE KINASE DESK"/>
    <property type="match status" value="1"/>
</dbReference>
<evidence type="ECO:0000313" key="6">
    <source>
        <dbReference type="EMBL" id="NYD44725.1"/>
    </source>
</evidence>
<dbReference type="InterPro" id="IPR011712">
    <property type="entry name" value="Sig_transdc_His_kin_sub3_dim/P"/>
</dbReference>
<dbReference type="GO" id="GO:0016020">
    <property type="term" value="C:membrane"/>
    <property type="evidence" value="ECO:0007669"/>
    <property type="project" value="InterPro"/>
</dbReference>
<evidence type="ECO:0000256" key="1">
    <source>
        <dbReference type="ARBA" id="ARBA00022679"/>
    </source>
</evidence>
<gene>
    <name evidence="6" type="ORF">BJY14_000708</name>
</gene>
<dbReference type="GO" id="GO:0000155">
    <property type="term" value="F:phosphorelay sensor kinase activity"/>
    <property type="evidence" value="ECO:0007669"/>
    <property type="project" value="InterPro"/>
</dbReference>
<dbReference type="Pfam" id="PF07730">
    <property type="entry name" value="HisKA_3"/>
    <property type="match status" value="1"/>
</dbReference>
<feature type="transmembrane region" description="Helical" evidence="4">
    <location>
        <begin position="145"/>
        <end position="165"/>
    </location>
</feature>
<dbReference type="Proteomes" id="UP000529783">
    <property type="component" value="Unassembled WGS sequence"/>
</dbReference>
<dbReference type="EMBL" id="JACCBA010000001">
    <property type="protein sequence ID" value="NYD44725.1"/>
    <property type="molecule type" value="Genomic_DNA"/>
</dbReference>
<keyword evidence="7" id="KW-1185">Reference proteome</keyword>
<evidence type="ECO:0000256" key="3">
    <source>
        <dbReference type="ARBA" id="ARBA00023012"/>
    </source>
</evidence>
<keyword evidence="1 6" id="KW-0808">Transferase</keyword>
<sequence length="379" mass="40405">MSGMIPPAWVMRRPHWPLVVLIVLWTAQAPLYTTVGLSEGTRHSPLLAVPLASAIGALQLRHSLHVARGERPRGWPWTLTALVLLANVPLLWFGQDWEALGLFVIASAMLLRGWAKWAVAGVQLLITELVGVLGAMSLPGSTTTLVVVIGVYSVVMPALYAGALIGGTRLVQLVNELYTTRTELAASAVGEERVRLSRDLHDLLGQSLSAISLKGDLALRLLAKDPAAACAEIESLTEVAREALRDTRAIARDEHAVSLSTELDGAAALLGAAGVHTHLDVAELPALSVPVQSALAWAIREGTTNLLRHSQAHSCAISLSRHQGTIRLEIINDGVRGTAEHGSGLFGVAERARAVSGEASATVRDGRFRFRVEVPEEAT</sequence>
<feature type="transmembrane region" description="Helical" evidence="4">
    <location>
        <begin position="74"/>
        <end position="93"/>
    </location>
</feature>
<name>A0A7Y9JDB3_9ACTN</name>
<keyword evidence="2 6" id="KW-0418">Kinase</keyword>
<dbReference type="Gene3D" id="1.20.5.1930">
    <property type="match status" value="1"/>
</dbReference>
<dbReference type="EC" id="2.7.13.3" evidence="6"/>
<accession>A0A7Y9JDB3</accession>
<dbReference type="GO" id="GO:0046983">
    <property type="term" value="F:protein dimerization activity"/>
    <property type="evidence" value="ECO:0007669"/>
    <property type="project" value="InterPro"/>
</dbReference>
<organism evidence="6 7">
    <name type="scientific">Actinomadura luteofluorescens</name>
    <dbReference type="NCBI Taxonomy" id="46163"/>
    <lineage>
        <taxon>Bacteria</taxon>
        <taxon>Bacillati</taxon>
        <taxon>Actinomycetota</taxon>
        <taxon>Actinomycetes</taxon>
        <taxon>Streptosporangiales</taxon>
        <taxon>Thermomonosporaceae</taxon>
        <taxon>Actinomadura</taxon>
    </lineage>
</organism>
<keyword evidence="4" id="KW-1133">Transmembrane helix</keyword>
<feature type="transmembrane region" description="Helical" evidence="4">
    <location>
        <begin position="122"/>
        <end position="139"/>
    </location>
</feature>
<feature type="domain" description="Signal transduction histidine kinase subgroup 3 dimerisation and phosphoacceptor" evidence="5">
    <location>
        <begin position="192"/>
        <end position="253"/>
    </location>
</feature>
<evidence type="ECO:0000259" key="5">
    <source>
        <dbReference type="Pfam" id="PF07730"/>
    </source>
</evidence>
<proteinExistence type="predicted"/>
<keyword evidence="4" id="KW-0472">Membrane</keyword>
<reference evidence="6 7" key="1">
    <citation type="submission" date="2020-07" db="EMBL/GenBank/DDBJ databases">
        <title>Sequencing the genomes of 1000 actinobacteria strains.</title>
        <authorList>
            <person name="Klenk H.-P."/>
        </authorList>
    </citation>
    <scope>NUCLEOTIDE SEQUENCE [LARGE SCALE GENOMIC DNA]</scope>
    <source>
        <strain evidence="6 7">DSM 40398</strain>
    </source>
</reference>
<comment type="caution">
    <text evidence="6">The sequence shown here is derived from an EMBL/GenBank/DDBJ whole genome shotgun (WGS) entry which is preliminary data.</text>
</comment>
<dbReference type="Gene3D" id="3.30.565.10">
    <property type="entry name" value="Histidine kinase-like ATPase, C-terminal domain"/>
    <property type="match status" value="1"/>
</dbReference>
<dbReference type="PANTHER" id="PTHR24421">
    <property type="entry name" value="NITRATE/NITRITE SENSOR PROTEIN NARX-RELATED"/>
    <property type="match status" value="1"/>
</dbReference>
<dbReference type="InterPro" id="IPR050482">
    <property type="entry name" value="Sensor_HK_TwoCompSys"/>
</dbReference>
<dbReference type="AlphaFoldDB" id="A0A7Y9JDB3"/>
<evidence type="ECO:0000313" key="7">
    <source>
        <dbReference type="Proteomes" id="UP000529783"/>
    </source>
</evidence>
<dbReference type="SUPFAM" id="SSF55874">
    <property type="entry name" value="ATPase domain of HSP90 chaperone/DNA topoisomerase II/histidine kinase"/>
    <property type="match status" value="1"/>
</dbReference>
<evidence type="ECO:0000256" key="4">
    <source>
        <dbReference type="SAM" id="Phobius"/>
    </source>
</evidence>
<keyword evidence="4" id="KW-0812">Transmembrane</keyword>
<dbReference type="InterPro" id="IPR036890">
    <property type="entry name" value="HATPase_C_sf"/>
</dbReference>
<keyword evidence="3" id="KW-0902">Two-component regulatory system</keyword>